<name>A0A4R5WDK4_MYCMU</name>
<dbReference type="Proteomes" id="UP000294929">
    <property type="component" value="Unassembled WGS sequence"/>
</dbReference>
<comment type="caution">
    <text evidence="1">The sequence shown here is derived from an EMBL/GenBank/DDBJ whole genome shotgun (WGS) entry which is preliminary data.</text>
</comment>
<reference evidence="1 2" key="1">
    <citation type="submission" date="2019-01" db="EMBL/GenBank/DDBJ databases">
        <title>High-quality-draft genome sequences of five non-tuberculosis mycobacteriaceae isolated from a nosocomial environment.</title>
        <authorList>
            <person name="Tiago I."/>
            <person name="Alarico S."/>
            <person name="Pereira S.G."/>
            <person name="Coelho C."/>
            <person name="Maranha A."/>
            <person name="Empadinhas N."/>
        </authorList>
    </citation>
    <scope>NUCLEOTIDE SEQUENCE [LARGE SCALE GENOMIC DNA]</scope>
    <source>
        <strain evidence="1 2">24AIII</strain>
    </source>
</reference>
<organism evidence="1 2">
    <name type="scientific">Mycolicibacterium mucogenicum</name>
    <name type="common">Mycobacterium mucogenicum</name>
    <dbReference type="NCBI Taxonomy" id="56689"/>
    <lineage>
        <taxon>Bacteria</taxon>
        <taxon>Bacillati</taxon>
        <taxon>Actinomycetota</taxon>
        <taxon>Actinomycetes</taxon>
        <taxon>Mycobacteriales</taxon>
        <taxon>Mycobacteriaceae</taxon>
        <taxon>Mycolicibacterium</taxon>
    </lineage>
</organism>
<protein>
    <submittedName>
        <fullName evidence="1">Uncharacterized protein</fullName>
    </submittedName>
</protein>
<accession>A0A4R5WDK4</accession>
<proteinExistence type="predicted"/>
<dbReference type="EMBL" id="SDLO01000012">
    <property type="protein sequence ID" value="TDK87924.1"/>
    <property type="molecule type" value="Genomic_DNA"/>
</dbReference>
<dbReference type="OrthoDB" id="4764413at2"/>
<dbReference type="AlphaFoldDB" id="A0A4R5WDK4"/>
<dbReference type="RefSeq" id="WP_131808852.1">
    <property type="nucleotide sequence ID" value="NZ_LZSF01000285.1"/>
</dbReference>
<gene>
    <name evidence="1" type="ORF">EUA03_16405</name>
</gene>
<sequence>MNQTHTATMHFGIATARPALTHWRTEVDSVVSAVARWMSNPPATEPTSRAAYHSYLEHACMAREMDRL</sequence>
<evidence type="ECO:0000313" key="1">
    <source>
        <dbReference type="EMBL" id="TDK87924.1"/>
    </source>
</evidence>
<evidence type="ECO:0000313" key="2">
    <source>
        <dbReference type="Proteomes" id="UP000294929"/>
    </source>
</evidence>